<protein>
    <recommendedName>
        <fullName evidence="3">deoxyribonuclease II</fullName>
        <ecNumber evidence="3">3.1.22.1</ecNumber>
    </recommendedName>
</protein>
<evidence type="ECO:0000256" key="2">
    <source>
        <dbReference type="ARBA" id="ARBA00007527"/>
    </source>
</evidence>
<keyword evidence="5" id="KW-0732">Signal</keyword>
<evidence type="ECO:0000313" key="7">
    <source>
        <dbReference type="Proteomes" id="UP000257200"/>
    </source>
</evidence>
<dbReference type="GO" id="GO:0006309">
    <property type="term" value="P:apoptotic DNA fragmentation"/>
    <property type="evidence" value="ECO:0007669"/>
    <property type="project" value="TreeGrafter"/>
</dbReference>
<dbReference type="GO" id="GO:0004531">
    <property type="term" value="F:deoxyribonuclease II activity"/>
    <property type="evidence" value="ECO:0007669"/>
    <property type="project" value="UniProtKB-EC"/>
</dbReference>
<reference evidence="6" key="1">
    <citation type="submission" date="2025-08" db="UniProtKB">
        <authorList>
            <consortium name="Ensembl"/>
        </authorList>
    </citation>
    <scope>IDENTIFICATION</scope>
</reference>
<dbReference type="PANTHER" id="PTHR10858:SF2">
    <property type="entry name" value="DEOXYRIBONUCLEASE-2-BETA"/>
    <property type="match status" value="1"/>
</dbReference>
<dbReference type="InterPro" id="IPR004947">
    <property type="entry name" value="DNase_II"/>
</dbReference>
<dbReference type="AlphaFoldDB" id="A0A3Q1GVH8"/>
<evidence type="ECO:0000256" key="5">
    <source>
        <dbReference type="SAM" id="SignalP"/>
    </source>
</evidence>
<name>A0A3Q1GVH8_9TELE</name>
<proteinExistence type="inferred from homology"/>
<dbReference type="Proteomes" id="UP000257200">
    <property type="component" value="Unplaced"/>
</dbReference>
<feature type="signal peptide" evidence="5">
    <location>
        <begin position="1"/>
        <end position="23"/>
    </location>
</feature>
<dbReference type="FunCoup" id="A0A3Q1GVH8">
    <property type="interactions" value="109"/>
</dbReference>
<keyword evidence="7" id="KW-1185">Reference proteome</keyword>
<comment type="similarity">
    <text evidence="2">Belongs to the DNase II family.</text>
</comment>
<dbReference type="EC" id="3.1.22.1" evidence="3"/>
<evidence type="ECO:0000256" key="3">
    <source>
        <dbReference type="ARBA" id="ARBA00012036"/>
    </source>
</evidence>
<evidence type="ECO:0000313" key="6">
    <source>
        <dbReference type="Ensembl" id="ENSAPOP00000033729.1"/>
    </source>
</evidence>
<dbReference type="Pfam" id="PF03265">
    <property type="entry name" value="DNase_II"/>
    <property type="match status" value="1"/>
</dbReference>
<reference evidence="6" key="2">
    <citation type="submission" date="2025-09" db="UniProtKB">
        <authorList>
            <consortium name="Ensembl"/>
        </authorList>
    </citation>
    <scope>IDENTIFICATION</scope>
</reference>
<sequence length="352" mass="40026">MSSVCSLLLQVVVATLSCSVFNAQISCRNEAGDPVEWFVFYKLPRRRVLEEGSGVEYMYLDSEGPVWHRSRFLINSSQGAVAETLNQIYKGQAYRSNSSVYAFYNDGPPVLDYVKGFGHSKGVLLFDDSQGFWLSHSVPHFPSFPERGYIYPSSGKVNGQTGLCVTYGYDQFIHIAQQLAFVYPRFYNCSVPPAFVSDLPELVQLCGGIKPPLDKDKSVKFLFSTRWTKFISFVKSERFVDDIYTGWAAQVLGVDLLVQSWQRQGHDLPSNCSLPEHTMNIKRVRLPGSVLFLSEHDHSKWCMSESYGDDWTCLGDLNRERAQLWRGGGLICLYNYQLHQAFREAVDWYIGC</sequence>
<keyword evidence="4" id="KW-0378">Hydrolase</keyword>
<dbReference type="GeneTree" id="ENSGT00390000002634"/>
<accession>A0A3Q1GVH8</accession>
<comment type="catalytic activity">
    <reaction evidence="1">
        <text>Endonucleolytic cleavage to nucleoside 3'-phosphates and 3'-phosphooligonucleotide end-products.</text>
        <dbReference type="EC" id="3.1.22.1"/>
    </reaction>
</comment>
<evidence type="ECO:0000256" key="4">
    <source>
        <dbReference type="ARBA" id="ARBA00022801"/>
    </source>
</evidence>
<feature type="chain" id="PRO_5018579381" description="deoxyribonuclease II" evidence="5">
    <location>
        <begin position="24"/>
        <end position="352"/>
    </location>
</feature>
<evidence type="ECO:0000256" key="1">
    <source>
        <dbReference type="ARBA" id="ARBA00000447"/>
    </source>
</evidence>
<dbReference type="STRING" id="80966.ENSAPOP00000033729"/>
<dbReference type="Ensembl" id="ENSAPOT00000028860.1">
    <property type="protein sequence ID" value="ENSAPOP00000033729.1"/>
    <property type="gene ID" value="ENSAPOG00000022458.1"/>
</dbReference>
<dbReference type="InParanoid" id="A0A3Q1GVH8"/>
<organism evidence="6 7">
    <name type="scientific">Acanthochromis polyacanthus</name>
    <name type="common">spiny chromis</name>
    <dbReference type="NCBI Taxonomy" id="80966"/>
    <lineage>
        <taxon>Eukaryota</taxon>
        <taxon>Metazoa</taxon>
        <taxon>Chordata</taxon>
        <taxon>Craniata</taxon>
        <taxon>Vertebrata</taxon>
        <taxon>Euteleostomi</taxon>
        <taxon>Actinopterygii</taxon>
        <taxon>Neopterygii</taxon>
        <taxon>Teleostei</taxon>
        <taxon>Neoteleostei</taxon>
        <taxon>Acanthomorphata</taxon>
        <taxon>Ovalentaria</taxon>
        <taxon>Pomacentridae</taxon>
        <taxon>Acanthochromis</taxon>
    </lineage>
</organism>
<dbReference type="PANTHER" id="PTHR10858">
    <property type="entry name" value="DEOXYRIBONUCLEASE II"/>
    <property type="match status" value="1"/>
</dbReference>